<evidence type="ECO:0000256" key="3">
    <source>
        <dbReference type="ARBA" id="ARBA00023242"/>
    </source>
</evidence>
<evidence type="ECO:0000259" key="5">
    <source>
        <dbReference type="Pfam" id="PF04824"/>
    </source>
</evidence>
<dbReference type="Gene3D" id="1.10.10.580">
    <property type="entry name" value="Structural maintenance of chromosome 1. Chain E"/>
    <property type="match status" value="1"/>
</dbReference>
<comment type="subcellular location">
    <subcellularLocation>
        <location evidence="1">Nucleus</location>
    </subcellularLocation>
</comment>
<evidence type="ECO:0000313" key="8">
    <source>
        <dbReference type="Proteomes" id="UP000232875"/>
    </source>
</evidence>
<dbReference type="GO" id="GO:0003682">
    <property type="term" value="F:chromatin binding"/>
    <property type="evidence" value="ECO:0007669"/>
    <property type="project" value="TreeGrafter"/>
</dbReference>
<feature type="domain" description="Rad21/Rec8-like protein N-terminal" evidence="6">
    <location>
        <begin position="1"/>
        <end position="102"/>
    </location>
</feature>
<evidence type="ECO:0000256" key="4">
    <source>
        <dbReference type="SAM" id="MobiDB-lite"/>
    </source>
</evidence>
<evidence type="ECO:0000313" key="7">
    <source>
        <dbReference type="EMBL" id="PKI82477.1"/>
    </source>
</evidence>
<dbReference type="PANTHER" id="PTHR12585">
    <property type="entry name" value="SCC1 / RAD21 FAMILY MEMBER"/>
    <property type="match status" value="1"/>
</dbReference>
<dbReference type="RefSeq" id="XP_056064246.1">
    <property type="nucleotide sequence ID" value="XM_056208271.1"/>
</dbReference>
<dbReference type="GO" id="GO:0005634">
    <property type="term" value="C:nucleus"/>
    <property type="evidence" value="ECO:0007669"/>
    <property type="project" value="UniProtKB-SubCell"/>
</dbReference>
<dbReference type="GO" id="GO:1990414">
    <property type="term" value="P:replication-born double-strand break repair via sister chromatid exchange"/>
    <property type="evidence" value="ECO:0007669"/>
    <property type="project" value="TreeGrafter"/>
</dbReference>
<accession>A0A2N1J7E2</accession>
<dbReference type="GO" id="GO:0007064">
    <property type="term" value="P:mitotic sister chromatid cohesion"/>
    <property type="evidence" value="ECO:0007669"/>
    <property type="project" value="TreeGrafter"/>
</dbReference>
<dbReference type="OrthoDB" id="10071381at2759"/>
<feature type="region of interest" description="Disordered" evidence="4">
    <location>
        <begin position="321"/>
        <end position="340"/>
    </location>
</feature>
<gene>
    <name evidence="7" type="primary">MCD1</name>
    <name evidence="7" type="ORF">MVES_003693</name>
</gene>
<keyword evidence="3" id="KW-0539">Nucleus</keyword>
<dbReference type="InterPro" id="IPR036390">
    <property type="entry name" value="WH_DNA-bd_sf"/>
</dbReference>
<dbReference type="Pfam" id="PF04824">
    <property type="entry name" value="Rad21_Rec8"/>
    <property type="match status" value="1"/>
</dbReference>
<dbReference type="InterPro" id="IPR006909">
    <property type="entry name" value="Rad21/Rec8_C_eu"/>
</dbReference>
<dbReference type="EMBL" id="KZ454995">
    <property type="protein sequence ID" value="PKI82477.1"/>
    <property type="molecule type" value="Genomic_DNA"/>
</dbReference>
<dbReference type="GeneID" id="80902965"/>
<sequence>MVQHDLLLTKQGPLARAWIAAHWERRLSKAQFLHASIPDGVESLVEHDPPVALRLCGQLLVGIVRLYARKSKYLEDDCNDVLARIQMAFSNGGALVDMAHEQLTLSRAAITLPDVYTAVDLLMPEPGAGAWDSMRAHHRHLANDADITLPDAQFVQNDIPASDDALLSEQLADYDTTTGFDLGLEEAEAPAPKRAREWRPSSRPRRSTAHTLPDVRAEPDMDADESYESVGVARDAGPSLESAADRVRALLGDVDASMDLSADSTGYDTFHPEHSSLALDASTPPRERPSSPVMPRDVTFDETIPAQHPLSPRTAAMLRTAAQHRAETQPKGSRKRPVQDNGRLYLAPARANAATMTERPHELQYLAASRTTLALLHACKSTRNVGQTLVCIYGAVAHDLGALLGSDKPVRATPFQPDSKQHWLREIHEQSARLNVDEEAFPLEVGRRAPSAPWLADDARFADVSNDTVHSANTSMGEKSMPELSMELPELPALDPLNTAPVPMDEDGPRRSSRHRAEHAEVQHLPEVRLGTPDLEDSAEIHVPVPDDHPLLSFERRAQESKGPTTELDVSTRRAMHILRTKIGDSDATIDFAALAPQASRRAAAGFFFELLVLGTRNSIQLEQAAPYAAIRIQAKPALWA</sequence>
<feature type="region of interest" description="Disordered" evidence="4">
    <location>
        <begin position="184"/>
        <end position="238"/>
    </location>
</feature>
<reference evidence="7 8" key="1">
    <citation type="submission" date="2017-10" db="EMBL/GenBank/DDBJ databases">
        <title>A novel species of cold-tolerant Malassezia isolated from bats.</title>
        <authorList>
            <person name="Lorch J.M."/>
            <person name="Palmer J.M."/>
            <person name="Vanderwolf K.J."/>
            <person name="Schmidt K.Z."/>
            <person name="Verant M.L."/>
            <person name="Weller T.J."/>
            <person name="Blehert D.S."/>
        </authorList>
    </citation>
    <scope>NUCLEOTIDE SEQUENCE [LARGE SCALE GENOMIC DNA]</scope>
    <source>
        <strain evidence="7 8">NWHC:44797-103</strain>
    </source>
</reference>
<dbReference type="SUPFAM" id="SSF46785">
    <property type="entry name" value="Winged helix' DNA-binding domain"/>
    <property type="match status" value="1"/>
</dbReference>
<dbReference type="InterPro" id="IPR039781">
    <property type="entry name" value="Rad21/Rec8-like"/>
</dbReference>
<feature type="domain" description="Rad21/Rec8-like protein C-terminal eukaryotic" evidence="5">
    <location>
        <begin position="594"/>
        <end position="639"/>
    </location>
</feature>
<name>A0A2N1J7E2_9BASI</name>
<dbReference type="InterPro" id="IPR023093">
    <property type="entry name" value="ScpA-like_C"/>
</dbReference>
<keyword evidence="8" id="KW-1185">Reference proteome</keyword>
<dbReference type="STRING" id="2020962.A0A2N1J7E2"/>
<dbReference type="PANTHER" id="PTHR12585:SF69">
    <property type="entry name" value="FI11703P"/>
    <property type="match status" value="1"/>
</dbReference>
<dbReference type="AlphaFoldDB" id="A0A2N1J7E2"/>
<dbReference type="GO" id="GO:0030892">
    <property type="term" value="C:mitotic cohesin complex"/>
    <property type="evidence" value="ECO:0007669"/>
    <property type="project" value="TreeGrafter"/>
</dbReference>
<organism evidence="7 8">
    <name type="scientific">Malassezia vespertilionis</name>
    <dbReference type="NCBI Taxonomy" id="2020962"/>
    <lineage>
        <taxon>Eukaryota</taxon>
        <taxon>Fungi</taxon>
        <taxon>Dikarya</taxon>
        <taxon>Basidiomycota</taxon>
        <taxon>Ustilaginomycotina</taxon>
        <taxon>Malasseziomycetes</taxon>
        <taxon>Malasseziales</taxon>
        <taxon>Malasseziaceae</taxon>
        <taxon>Malassezia</taxon>
    </lineage>
</organism>
<evidence type="ECO:0000256" key="2">
    <source>
        <dbReference type="ARBA" id="ARBA00009870"/>
    </source>
</evidence>
<feature type="region of interest" description="Disordered" evidence="4">
    <location>
        <begin position="265"/>
        <end position="293"/>
    </location>
</feature>
<dbReference type="InterPro" id="IPR006910">
    <property type="entry name" value="Rad21_Rec8_N"/>
</dbReference>
<comment type="similarity">
    <text evidence="2">Belongs to the rad21 family.</text>
</comment>
<evidence type="ECO:0000256" key="1">
    <source>
        <dbReference type="ARBA" id="ARBA00004123"/>
    </source>
</evidence>
<evidence type="ECO:0000259" key="6">
    <source>
        <dbReference type="Pfam" id="PF04825"/>
    </source>
</evidence>
<dbReference type="Pfam" id="PF04825">
    <property type="entry name" value="Rad21_Rec8_N"/>
    <property type="match status" value="1"/>
</dbReference>
<protein>
    <submittedName>
        <fullName evidence="7">Mcd1p</fullName>
    </submittedName>
</protein>
<dbReference type="Proteomes" id="UP000232875">
    <property type="component" value="Unassembled WGS sequence"/>
</dbReference>
<proteinExistence type="inferred from homology"/>